<dbReference type="InterPro" id="IPR006094">
    <property type="entry name" value="Oxid_FAD_bind_N"/>
</dbReference>
<dbReference type="Gene3D" id="1.10.45.10">
    <property type="entry name" value="Vanillyl-alcohol Oxidase, Chain A, domain 4"/>
    <property type="match status" value="1"/>
</dbReference>
<keyword evidence="3" id="KW-0274">FAD</keyword>
<reference evidence="7 8" key="1">
    <citation type="submission" date="2023-12" db="EMBL/GenBank/DDBJ databases">
        <title>the genome sequence of Hyalangium sp. s54d21.</title>
        <authorList>
            <person name="Zhang X."/>
        </authorList>
    </citation>
    <scope>NUCLEOTIDE SEQUENCE [LARGE SCALE GENOMIC DNA]</scope>
    <source>
        <strain evidence="8">s54d21</strain>
    </source>
</reference>
<dbReference type="PANTHER" id="PTHR42934:SF3">
    <property type="entry name" value="D-LACTATE DEHYDROGENASE"/>
    <property type="match status" value="1"/>
</dbReference>
<organism evidence="7 8">
    <name type="scientific">Hyalangium rubrum</name>
    <dbReference type="NCBI Taxonomy" id="3103134"/>
    <lineage>
        <taxon>Bacteria</taxon>
        <taxon>Pseudomonadati</taxon>
        <taxon>Myxococcota</taxon>
        <taxon>Myxococcia</taxon>
        <taxon>Myxococcales</taxon>
        <taxon>Cystobacterineae</taxon>
        <taxon>Archangiaceae</taxon>
        <taxon>Hyalangium</taxon>
    </lineage>
</organism>
<gene>
    <name evidence="7" type="ORF">SYV04_00505</name>
</gene>
<evidence type="ECO:0000256" key="1">
    <source>
        <dbReference type="ARBA" id="ARBA00001974"/>
    </source>
</evidence>
<accession>A0ABU5GWF7</accession>
<evidence type="ECO:0000259" key="6">
    <source>
        <dbReference type="PROSITE" id="PS51387"/>
    </source>
</evidence>
<dbReference type="InterPro" id="IPR051914">
    <property type="entry name" value="FAD-linked_OxidoTrans_Type4"/>
</dbReference>
<evidence type="ECO:0000256" key="5">
    <source>
        <dbReference type="SAM" id="MobiDB-lite"/>
    </source>
</evidence>
<evidence type="ECO:0000256" key="2">
    <source>
        <dbReference type="ARBA" id="ARBA00022630"/>
    </source>
</evidence>
<evidence type="ECO:0000313" key="7">
    <source>
        <dbReference type="EMBL" id="MDY7224833.1"/>
    </source>
</evidence>
<dbReference type="EMBL" id="JAXIVS010000001">
    <property type="protein sequence ID" value="MDY7224833.1"/>
    <property type="molecule type" value="Genomic_DNA"/>
</dbReference>
<dbReference type="Gene3D" id="3.30.43.10">
    <property type="entry name" value="Uridine Diphospho-n-acetylenolpyruvylglucosamine Reductase, domain 2"/>
    <property type="match status" value="1"/>
</dbReference>
<comment type="cofactor">
    <cofactor evidence="1">
        <name>FAD</name>
        <dbReference type="ChEBI" id="CHEBI:57692"/>
    </cofactor>
</comment>
<dbReference type="Gene3D" id="3.30.70.2190">
    <property type="match status" value="1"/>
</dbReference>
<dbReference type="InterPro" id="IPR004113">
    <property type="entry name" value="FAD-bd_oxidored_4_C"/>
</dbReference>
<dbReference type="SUPFAM" id="SSF55103">
    <property type="entry name" value="FAD-linked oxidases, C-terminal domain"/>
    <property type="match status" value="1"/>
</dbReference>
<keyword evidence="2" id="KW-0285">Flavoprotein</keyword>
<dbReference type="RefSeq" id="WP_321543561.1">
    <property type="nucleotide sequence ID" value="NZ_JAXIVS010000001.1"/>
</dbReference>
<dbReference type="InterPro" id="IPR016164">
    <property type="entry name" value="FAD-linked_Oxase-like_C"/>
</dbReference>
<dbReference type="InterPro" id="IPR016166">
    <property type="entry name" value="FAD-bd_PCMH"/>
</dbReference>
<feature type="compositionally biased region" description="Basic and acidic residues" evidence="5">
    <location>
        <begin position="35"/>
        <end position="50"/>
    </location>
</feature>
<evidence type="ECO:0000256" key="3">
    <source>
        <dbReference type="ARBA" id="ARBA00022827"/>
    </source>
</evidence>
<proteinExistence type="predicted"/>
<dbReference type="Gene3D" id="3.30.70.2740">
    <property type="match status" value="1"/>
</dbReference>
<dbReference type="InterPro" id="IPR036318">
    <property type="entry name" value="FAD-bd_PCMH-like_sf"/>
</dbReference>
<protein>
    <submittedName>
        <fullName evidence="7">FAD-linked oxidase C-terminal domain-containing protein</fullName>
    </submittedName>
</protein>
<dbReference type="Proteomes" id="UP001291309">
    <property type="component" value="Unassembled WGS sequence"/>
</dbReference>
<name>A0ABU5GWF7_9BACT</name>
<comment type="caution">
    <text evidence="7">The sequence shown here is derived from an EMBL/GenBank/DDBJ whole genome shotgun (WGS) entry which is preliminary data.</text>
</comment>
<dbReference type="InterPro" id="IPR016171">
    <property type="entry name" value="Vanillyl_alc_oxidase_C-sub2"/>
</dbReference>
<evidence type="ECO:0000256" key="4">
    <source>
        <dbReference type="ARBA" id="ARBA00023002"/>
    </source>
</evidence>
<feature type="domain" description="FAD-binding PCMH-type" evidence="6">
    <location>
        <begin position="53"/>
        <end position="232"/>
    </location>
</feature>
<dbReference type="PANTHER" id="PTHR42934">
    <property type="entry name" value="GLYCOLATE OXIDASE SUBUNIT GLCD"/>
    <property type="match status" value="1"/>
</dbReference>
<sequence>MTAPLPFEKTFPRVEPERLERAFTALTEVLSPGQVRRDEDTRQQYSRDESDSGVFPPDLIVFPESAEQVSAVFKTCQALGVPFTPCGARSGKSGGSLPLRGGVAVSLERMNRIRSISVEDLTAVVEPGVITGDLMKAVEAVGLFYPPDPNSWQFCTMGGNIAENAGGPRALKYGVTRDYVIGLEWVTPTGEILQVGRRTIKGVAGYDLVGLFVGSEGTLGVATEITLQLIPKPKHVMTALIIFDSVLTAARAVSAVLAAGVLPRTLELIDDVALRAVDGKAFHFPAGAGSAVILEVDGNVEEGLLAELAQAGEICERLGATQTLVAQNEEQREKLWSARRGVSTALRTLKPYKLSEDIAVPRSRIPEIIEKLKAMGTELGLMVATYGHAGDGNLHANILYEGPHQRALVETAIRRMLEMTVQMGGTITGEHGVGHAKRDYLAMEQSPAVLELQRRLKTFFDPAGLLNPEKMFPDPKRF</sequence>
<dbReference type="PROSITE" id="PS51387">
    <property type="entry name" value="FAD_PCMH"/>
    <property type="match status" value="1"/>
</dbReference>
<keyword evidence="4" id="KW-0560">Oxidoreductase</keyword>
<dbReference type="InterPro" id="IPR016169">
    <property type="entry name" value="FAD-bd_PCMH_sub2"/>
</dbReference>
<dbReference type="Pfam" id="PF01565">
    <property type="entry name" value="FAD_binding_4"/>
    <property type="match status" value="1"/>
</dbReference>
<dbReference type="InterPro" id="IPR016167">
    <property type="entry name" value="FAD-bd_PCMH_sub1"/>
</dbReference>
<evidence type="ECO:0000313" key="8">
    <source>
        <dbReference type="Proteomes" id="UP001291309"/>
    </source>
</evidence>
<dbReference type="Gene3D" id="3.30.465.10">
    <property type="match status" value="1"/>
</dbReference>
<dbReference type="SUPFAM" id="SSF56176">
    <property type="entry name" value="FAD-binding/transporter-associated domain-like"/>
    <property type="match status" value="1"/>
</dbReference>
<dbReference type="Pfam" id="PF02913">
    <property type="entry name" value="FAD-oxidase_C"/>
    <property type="match status" value="1"/>
</dbReference>
<feature type="region of interest" description="Disordered" evidence="5">
    <location>
        <begin position="30"/>
        <end position="52"/>
    </location>
</feature>
<keyword evidence="8" id="KW-1185">Reference proteome</keyword>